<reference evidence="2 3" key="1">
    <citation type="submission" date="2020-04" db="EMBL/GenBank/DDBJ databases">
        <authorList>
            <person name="Liu S."/>
        </authorList>
    </citation>
    <scope>NUCLEOTIDE SEQUENCE [LARGE SCALE GENOMIC DNA]</scope>
    <source>
        <strain evidence="2 3">CGMCC 1.15091</strain>
    </source>
</reference>
<evidence type="ECO:0008006" key="4">
    <source>
        <dbReference type="Google" id="ProtNLM"/>
    </source>
</evidence>
<sequence>MPTEAGSLPLEFPPGRAPHSGTQQVGSWLDAGHEALEQGNWNAARTCFSMALAVDAGPEPLHGMARTVEWAGDFDSAIRYYEAAYAAYRRRGEVRAPAVIAARELGFLHAAVYGNEAAAAGWLARGIRLAREAGECSEAGWVDLACCLAADSPDRLAVHAAAAAATARPLADPYLEFCALSYEGLGLVLTGKVADGMRRIDEAAAAATGGEGREYQAVGEIYCKVLLCSEMTLDVRRAEEWIGIATAFGHRNNALWIPAICGMHYGSILVAAGQWEQAEHR</sequence>
<dbReference type="EMBL" id="JAAZSR010000071">
    <property type="protein sequence ID" value="NKX50212.1"/>
    <property type="molecule type" value="Genomic_DNA"/>
</dbReference>
<dbReference type="Proteomes" id="UP000523795">
    <property type="component" value="Unassembled WGS sequence"/>
</dbReference>
<dbReference type="Gene3D" id="1.25.40.10">
    <property type="entry name" value="Tetratricopeptide repeat domain"/>
    <property type="match status" value="1"/>
</dbReference>
<gene>
    <name evidence="2" type="ORF">HER39_06440</name>
</gene>
<organism evidence="2 3">
    <name type="scientific">Arthrobacter deserti</name>
    <dbReference type="NCBI Taxonomy" id="1742687"/>
    <lineage>
        <taxon>Bacteria</taxon>
        <taxon>Bacillati</taxon>
        <taxon>Actinomycetota</taxon>
        <taxon>Actinomycetes</taxon>
        <taxon>Micrococcales</taxon>
        <taxon>Micrococcaceae</taxon>
        <taxon>Arthrobacter</taxon>
    </lineage>
</organism>
<dbReference type="SUPFAM" id="SSF48452">
    <property type="entry name" value="TPR-like"/>
    <property type="match status" value="1"/>
</dbReference>
<name>A0ABX1JLN2_9MICC</name>
<accession>A0ABX1JLN2</accession>
<evidence type="ECO:0000313" key="2">
    <source>
        <dbReference type="EMBL" id="NKX50212.1"/>
    </source>
</evidence>
<evidence type="ECO:0000256" key="1">
    <source>
        <dbReference type="SAM" id="MobiDB-lite"/>
    </source>
</evidence>
<dbReference type="InterPro" id="IPR011990">
    <property type="entry name" value="TPR-like_helical_dom_sf"/>
</dbReference>
<evidence type="ECO:0000313" key="3">
    <source>
        <dbReference type="Proteomes" id="UP000523795"/>
    </source>
</evidence>
<comment type="caution">
    <text evidence="2">The sequence shown here is derived from an EMBL/GenBank/DDBJ whole genome shotgun (WGS) entry which is preliminary data.</text>
</comment>
<keyword evidence="3" id="KW-1185">Reference proteome</keyword>
<feature type="non-terminal residue" evidence="2">
    <location>
        <position position="281"/>
    </location>
</feature>
<feature type="region of interest" description="Disordered" evidence="1">
    <location>
        <begin position="1"/>
        <end position="24"/>
    </location>
</feature>
<protein>
    <recommendedName>
        <fullName evidence="4">Tetratricopeptide repeat protein</fullName>
    </recommendedName>
</protein>
<proteinExistence type="predicted"/>